<dbReference type="OrthoDB" id="9811121at2"/>
<organism evidence="4 5">
    <name type="scientific">Paraclostridium benzoelyticum</name>
    <dbReference type="NCBI Taxonomy" id="1629550"/>
    <lineage>
        <taxon>Bacteria</taxon>
        <taxon>Bacillati</taxon>
        <taxon>Bacillota</taxon>
        <taxon>Clostridia</taxon>
        <taxon>Peptostreptococcales</taxon>
        <taxon>Peptostreptococcaceae</taxon>
        <taxon>Paraclostridium</taxon>
    </lineage>
</organism>
<dbReference type="Pfam" id="PF00795">
    <property type="entry name" value="CN_hydrolase"/>
    <property type="match status" value="1"/>
</dbReference>
<dbReference type="InterPro" id="IPR001110">
    <property type="entry name" value="UPF0012_CS"/>
</dbReference>
<dbReference type="GO" id="GO:0006107">
    <property type="term" value="P:oxaloacetate metabolic process"/>
    <property type="evidence" value="ECO:0007669"/>
    <property type="project" value="TreeGrafter"/>
</dbReference>
<gene>
    <name evidence="4" type="ORF">VN21_13465</name>
</gene>
<dbReference type="GO" id="GO:0006528">
    <property type="term" value="P:asparagine metabolic process"/>
    <property type="evidence" value="ECO:0007669"/>
    <property type="project" value="TreeGrafter"/>
</dbReference>
<evidence type="ECO:0000256" key="1">
    <source>
        <dbReference type="ARBA" id="ARBA00010613"/>
    </source>
</evidence>
<keyword evidence="5" id="KW-1185">Reference proteome</keyword>
<protein>
    <submittedName>
        <fullName evidence="4">Carbon-nitrogen hydrolase</fullName>
    </submittedName>
</protein>
<accession>A0A0M3DD45</accession>
<dbReference type="PROSITE" id="PS50263">
    <property type="entry name" value="CN_HYDROLASE"/>
    <property type="match status" value="1"/>
</dbReference>
<comment type="caution">
    <text evidence="4">The sequence shown here is derived from an EMBL/GenBank/DDBJ whole genome shotgun (WGS) entry which is preliminary data.</text>
</comment>
<name>A0A0M3DD45_9FIRM</name>
<dbReference type="RefSeq" id="WP_046823706.1">
    <property type="nucleotide sequence ID" value="NZ_LBBT01000262.1"/>
</dbReference>
<reference evidence="4 5" key="1">
    <citation type="submission" date="2015-04" db="EMBL/GenBank/DDBJ databases">
        <title>Microcin producing Clostridium sp. JC272T.</title>
        <authorList>
            <person name="Jyothsna T."/>
            <person name="Sasikala C."/>
            <person name="Ramana C."/>
        </authorList>
    </citation>
    <scope>NUCLEOTIDE SEQUENCE [LARGE SCALE GENOMIC DNA]</scope>
    <source>
        <strain evidence="4 5">JC272</strain>
    </source>
</reference>
<proteinExistence type="inferred from homology"/>
<dbReference type="InterPro" id="IPR003010">
    <property type="entry name" value="C-N_Hydrolase"/>
</dbReference>
<dbReference type="PROSITE" id="PS01227">
    <property type="entry name" value="UPF0012"/>
    <property type="match status" value="1"/>
</dbReference>
<comment type="similarity">
    <text evidence="1">Belongs to the carbon-nitrogen hydrolase superfamily. NIT1/NIT2 family.</text>
</comment>
<sequence>MNKCKVVVVQMRICESKAKNLKNLNSILNEVLKNDIDMIILPEMFCCPYETSKFPLYAEYEQGNTFTYLSNLAKENKIYLVAGSMPELDNQDKIYNTSYVFNRDGIMIAKHRKIHLFDMKIGDKFVHESKTITPGNNITVFDTEFGKFGLCICYDLRFPEIFRIMVDKGAKAIIAPAAFNMKTGPCHWDLLFKARSVDNQIYTIGCAPSRNFEDSYVSFGNSIVVSPWGDIVDKLDETEGFFICDIDFDYVDKVRKELPVLNHRRPDLYK</sequence>
<dbReference type="Proteomes" id="UP000034407">
    <property type="component" value="Unassembled WGS sequence"/>
</dbReference>
<dbReference type="InterPro" id="IPR045254">
    <property type="entry name" value="Nit1/2_C-N_Hydrolase"/>
</dbReference>
<dbReference type="SUPFAM" id="SSF56317">
    <property type="entry name" value="Carbon-nitrogen hydrolase"/>
    <property type="match status" value="1"/>
</dbReference>
<dbReference type="GO" id="GO:0050152">
    <property type="term" value="F:omega-amidase activity"/>
    <property type="evidence" value="ECO:0007669"/>
    <property type="project" value="TreeGrafter"/>
</dbReference>
<dbReference type="PANTHER" id="PTHR23088:SF30">
    <property type="entry name" value="OMEGA-AMIDASE NIT2"/>
    <property type="match status" value="1"/>
</dbReference>
<dbReference type="InterPro" id="IPR036526">
    <property type="entry name" value="C-N_Hydrolase_sf"/>
</dbReference>
<evidence type="ECO:0000259" key="3">
    <source>
        <dbReference type="PROSITE" id="PS50263"/>
    </source>
</evidence>
<evidence type="ECO:0000313" key="4">
    <source>
        <dbReference type="EMBL" id="KKY00570.1"/>
    </source>
</evidence>
<dbReference type="AlphaFoldDB" id="A0A0M3DD45"/>
<keyword evidence="2 4" id="KW-0378">Hydrolase</keyword>
<dbReference type="GO" id="GO:0006541">
    <property type="term" value="P:glutamine metabolic process"/>
    <property type="evidence" value="ECO:0007669"/>
    <property type="project" value="TreeGrafter"/>
</dbReference>
<dbReference type="PATRIC" id="fig|1629550.3.peg.2149"/>
<feature type="domain" description="CN hydrolase" evidence="3">
    <location>
        <begin position="4"/>
        <end position="248"/>
    </location>
</feature>
<evidence type="ECO:0000313" key="5">
    <source>
        <dbReference type="Proteomes" id="UP000034407"/>
    </source>
</evidence>
<dbReference type="PANTHER" id="PTHR23088">
    <property type="entry name" value="NITRILASE-RELATED"/>
    <property type="match status" value="1"/>
</dbReference>
<evidence type="ECO:0000256" key="2">
    <source>
        <dbReference type="ARBA" id="ARBA00022801"/>
    </source>
</evidence>
<dbReference type="CDD" id="cd07572">
    <property type="entry name" value="nit"/>
    <property type="match status" value="1"/>
</dbReference>
<dbReference type="EMBL" id="LBBT01000262">
    <property type="protein sequence ID" value="KKY00570.1"/>
    <property type="molecule type" value="Genomic_DNA"/>
</dbReference>
<dbReference type="Gene3D" id="3.60.110.10">
    <property type="entry name" value="Carbon-nitrogen hydrolase"/>
    <property type="match status" value="1"/>
</dbReference>